<evidence type="ECO:0000313" key="2">
    <source>
        <dbReference type="EMBL" id="RAW82246.1"/>
    </source>
</evidence>
<evidence type="ECO:0000256" key="1">
    <source>
        <dbReference type="SAM" id="Phobius"/>
    </source>
</evidence>
<dbReference type="AlphaFoldDB" id="A0A329VCQ0"/>
<dbReference type="EMBL" id="NSCI01000062">
    <property type="protein sequence ID" value="RAW82246.1"/>
    <property type="molecule type" value="Genomic_DNA"/>
</dbReference>
<feature type="transmembrane region" description="Helical" evidence="1">
    <location>
        <begin position="52"/>
        <end position="74"/>
    </location>
</feature>
<sequence length="78" mass="9391">MRFDMISFNFWESALVVCFLLVYYTWPIILILDAFTLYRIKKCIQDKKYWRASFLIFAAVLMSGTLIFLLMIWIKSYG</sequence>
<gene>
    <name evidence="2" type="ORF">CKY01_22135</name>
</gene>
<keyword evidence="1" id="KW-1133">Transmembrane helix</keyword>
<comment type="caution">
    <text evidence="2">The sequence shown here is derived from an EMBL/GenBank/DDBJ whole genome shotgun (WGS) entry which is preliminary data.</text>
</comment>
<feature type="transmembrane region" description="Helical" evidence="1">
    <location>
        <begin position="14"/>
        <end position="40"/>
    </location>
</feature>
<proteinExistence type="predicted"/>
<reference evidence="2 3" key="1">
    <citation type="journal article" date="2018" name="Int. J. Syst. Evol. Microbiol.">
        <title>Whole-genome-based revisit of Photorhabdus phylogeny: proposal for the elevation of most Photorhabdus subspecies to the species level and description of one novel species Photorhabdus bodei sp. nov., and one novel subspecies Photorhabdus laumondii subsp. clarkei subsp. nov.</title>
        <authorList>
            <person name="Machado R.A.R."/>
            <person name="Wuthrich D."/>
            <person name="Kuhnert P."/>
            <person name="Arce C.C.M."/>
            <person name="Thonen L."/>
            <person name="Ruiz C."/>
            <person name="Zhang X."/>
            <person name="Robert C.A.M."/>
            <person name="Karimi J."/>
            <person name="Kamali S."/>
            <person name="Ma J."/>
            <person name="Bruggmann R."/>
            <person name="Erb M."/>
        </authorList>
    </citation>
    <scope>NUCLEOTIDE SEQUENCE [LARGE SCALE GENOMIC DNA]</scope>
    <source>
        <strain evidence="2 3">BOJ-47</strain>
    </source>
</reference>
<evidence type="ECO:0000313" key="3">
    <source>
        <dbReference type="Proteomes" id="UP000250870"/>
    </source>
</evidence>
<name>A0A329VCQ0_9GAMM</name>
<organism evidence="2 3">
    <name type="scientific">Photorhabdus laumondii subsp. clarkei</name>
    <dbReference type="NCBI Taxonomy" id="2029685"/>
    <lineage>
        <taxon>Bacteria</taxon>
        <taxon>Pseudomonadati</taxon>
        <taxon>Pseudomonadota</taxon>
        <taxon>Gammaproteobacteria</taxon>
        <taxon>Enterobacterales</taxon>
        <taxon>Morganellaceae</taxon>
        <taxon>Photorhabdus</taxon>
    </lineage>
</organism>
<protein>
    <submittedName>
        <fullName evidence="2">Uncharacterized protein</fullName>
    </submittedName>
</protein>
<dbReference type="Proteomes" id="UP000250870">
    <property type="component" value="Unassembled WGS sequence"/>
</dbReference>
<keyword evidence="1" id="KW-0812">Transmembrane</keyword>
<accession>A0A329VCQ0</accession>
<keyword evidence="1" id="KW-0472">Membrane</keyword>